<protein>
    <submittedName>
        <fullName evidence="1">Uncharacterized protein</fullName>
    </submittedName>
</protein>
<organism evidence="1 2">
    <name type="scientific">Cuscuta australis</name>
    <dbReference type="NCBI Taxonomy" id="267555"/>
    <lineage>
        <taxon>Eukaryota</taxon>
        <taxon>Viridiplantae</taxon>
        <taxon>Streptophyta</taxon>
        <taxon>Embryophyta</taxon>
        <taxon>Tracheophyta</taxon>
        <taxon>Spermatophyta</taxon>
        <taxon>Magnoliopsida</taxon>
        <taxon>eudicotyledons</taxon>
        <taxon>Gunneridae</taxon>
        <taxon>Pentapetalae</taxon>
        <taxon>asterids</taxon>
        <taxon>lamiids</taxon>
        <taxon>Solanales</taxon>
        <taxon>Convolvulaceae</taxon>
        <taxon>Cuscuteae</taxon>
        <taxon>Cuscuta</taxon>
        <taxon>Cuscuta subgen. Grammica</taxon>
        <taxon>Cuscuta sect. Cleistogrammica</taxon>
    </lineage>
</organism>
<comment type="caution">
    <text evidence="1">The sequence shown here is derived from an EMBL/GenBank/DDBJ whole genome shotgun (WGS) entry which is preliminary data.</text>
</comment>
<name>A0A328DPM0_9ASTE</name>
<proteinExistence type="predicted"/>
<dbReference type="Proteomes" id="UP000249390">
    <property type="component" value="Unassembled WGS sequence"/>
</dbReference>
<evidence type="ECO:0000313" key="2">
    <source>
        <dbReference type="Proteomes" id="UP000249390"/>
    </source>
</evidence>
<reference evidence="1 2" key="1">
    <citation type="submission" date="2018-06" db="EMBL/GenBank/DDBJ databases">
        <title>The Genome of Cuscuta australis (Dodder) Provides Insight into the Evolution of Plant Parasitism.</title>
        <authorList>
            <person name="Liu H."/>
        </authorList>
    </citation>
    <scope>NUCLEOTIDE SEQUENCE [LARGE SCALE GENOMIC DNA]</scope>
    <source>
        <strain evidence="2">cv. Yunnan</strain>
        <tissue evidence="1">Vines</tissue>
    </source>
</reference>
<dbReference type="AlphaFoldDB" id="A0A328DPM0"/>
<sequence>MSSPWKHTSEIDPTWRFRKKYDCVALKDQLRVSSAKKVKGKRMKGVAADLRWIEFPTDVCLIIDY</sequence>
<keyword evidence="2" id="KW-1185">Reference proteome</keyword>
<dbReference type="EMBL" id="NQVE01000122">
    <property type="protein sequence ID" value="RAL46618.1"/>
    <property type="molecule type" value="Genomic_DNA"/>
</dbReference>
<evidence type="ECO:0000313" key="1">
    <source>
        <dbReference type="EMBL" id="RAL46618.1"/>
    </source>
</evidence>
<gene>
    <name evidence="1" type="ORF">DM860_004897</name>
</gene>
<accession>A0A328DPM0</accession>